<evidence type="ECO:0000313" key="2">
    <source>
        <dbReference type="EMBL" id="KAG0658367.1"/>
    </source>
</evidence>
<feature type="compositionally biased region" description="Low complexity" evidence="1">
    <location>
        <begin position="15"/>
        <end position="28"/>
    </location>
</feature>
<sequence>MRGQRTNLVSAYPGSTASSDASDLSDSSFQDEPTPDRGHFRRVREEHSSGVLSGESRARSPWPQNLGVGDAGPSRPPARHLRGHAPHGDDIEMQENPHHRSATLPSRLPVQTTPTGPSLAWGWKRIHYTAAPAPAMSRRRSGSYARARTASSASDSSSEGGVSRGNRARPLRSLYSEGHRDSFSPSADHVLEGLHGQYSANQRHRGTQGAANSGGNSRGGDSRRGSGEHSAGVIRLPWYAKKKSRVVRISDSNLRQYVLNLINVSWRAPRSLRAFLPL</sequence>
<evidence type="ECO:0000256" key="1">
    <source>
        <dbReference type="SAM" id="MobiDB-lite"/>
    </source>
</evidence>
<feature type="region of interest" description="Disordered" evidence="1">
    <location>
        <begin position="133"/>
        <end position="168"/>
    </location>
</feature>
<feature type="region of interest" description="Disordered" evidence="1">
    <location>
        <begin position="202"/>
        <end position="229"/>
    </location>
</feature>
<keyword evidence="3" id="KW-1185">Reference proteome</keyword>
<accession>A0A9P6VY67</accession>
<feature type="compositionally biased region" description="Basic and acidic residues" evidence="1">
    <location>
        <begin position="34"/>
        <end position="48"/>
    </location>
</feature>
<dbReference type="AlphaFoldDB" id="A0A9P6VY67"/>
<proteinExistence type="predicted"/>
<reference evidence="2 3" key="1">
    <citation type="submission" date="2020-11" db="EMBL/GenBank/DDBJ databases">
        <title>Kefir isolates.</title>
        <authorList>
            <person name="Marcisauskas S."/>
            <person name="Kim Y."/>
            <person name="Blasche S."/>
        </authorList>
    </citation>
    <scope>NUCLEOTIDE SEQUENCE [LARGE SCALE GENOMIC DNA]</scope>
    <source>
        <strain evidence="2 3">KR</strain>
    </source>
</reference>
<dbReference type="Proteomes" id="UP000777482">
    <property type="component" value="Unassembled WGS sequence"/>
</dbReference>
<dbReference type="EMBL" id="PUHQ01000067">
    <property type="protein sequence ID" value="KAG0658367.1"/>
    <property type="molecule type" value="Genomic_DNA"/>
</dbReference>
<feature type="compositionally biased region" description="Low complexity" evidence="1">
    <location>
        <begin position="142"/>
        <end position="165"/>
    </location>
</feature>
<protein>
    <submittedName>
        <fullName evidence="2">Uncharacterized protein</fullName>
    </submittedName>
</protein>
<gene>
    <name evidence="2" type="ORF">C6P46_005823</name>
</gene>
<name>A0A9P6VY67_RHOMI</name>
<evidence type="ECO:0000313" key="3">
    <source>
        <dbReference type="Proteomes" id="UP000777482"/>
    </source>
</evidence>
<feature type="compositionally biased region" description="Basic and acidic residues" evidence="1">
    <location>
        <begin position="86"/>
        <end position="98"/>
    </location>
</feature>
<feature type="region of interest" description="Disordered" evidence="1">
    <location>
        <begin position="1"/>
        <end position="116"/>
    </location>
</feature>
<organism evidence="2 3">
    <name type="scientific">Rhodotorula mucilaginosa</name>
    <name type="common">Yeast</name>
    <name type="synonym">Rhodotorula rubra</name>
    <dbReference type="NCBI Taxonomy" id="5537"/>
    <lineage>
        <taxon>Eukaryota</taxon>
        <taxon>Fungi</taxon>
        <taxon>Dikarya</taxon>
        <taxon>Basidiomycota</taxon>
        <taxon>Pucciniomycotina</taxon>
        <taxon>Microbotryomycetes</taxon>
        <taxon>Sporidiobolales</taxon>
        <taxon>Sporidiobolaceae</taxon>
        <taxon>Rhodotorula</taxon>
    </lineage>
</organism>
<comment type="caution">
    <text evidence="2">The sequence shown here is derived from an EMBL/GenBank/DDBJ whole genome shotgun (WGS) entry which is preliminary data.</text>
</comment>